<dbReference type="CDD" id="cd17470">
    <property type="entry name" value="T3SS_Flik_C"/>
    <property type="match status" value="1"/>
</dbReference>
<name>A0A1J5NV66_9ZZZZ</name>
<dbReference type="Pfam" id="PF02120">
    <property type="entry name" value="Flg_hook"/>
    <property type="match status" value="1"/>
</dbReference>
<feature type="region of interest" description="Disordered" evidence="1">
    <location>
        <begin position="114"/>
        <end position="135"/>
    </location>
</feature>
<evidence type="ECO:0000313" key="3">
    <source>
        <dbReference type="EMBL" id="OIQ63105.1"/>
    </source>
</evidence>
<dbReference type="InterPro" id="IPR021136">
    <property type="entry name" value="Flagellar_hook_control-like_C"/>
</dbReference>
<sequence length="135" mass="14616">MALEIAHQATASFGGEAKHTDGKQIEIALAPEELGHVRITMTGDSGAMTLTIHAERQDTLDLLRRNIDTLAQEFQSLGYANTSFSFGHWSGQSASQKMPEPASYHDTDFTVLPSTLAPPAPRPRAASEQGLDIRL</sequence>
<keyword evidence="3" id="KW-0966">Cell projection</keyword>
<comment type="caution">
    <text evidence="3">The sequence shown here is derived from an EMBL/GenBank/DDBJ whole genome shotgun (WGS) entry which is preliminary data.</text>
</comment>
<dbReference type="Gene3D" id="3.30.750.140">
    <property type="match status" value="1"/>
</dbReference>
<evidence type="ECO:0000256" key="1">
    <source>
        <dbReference type="SAM" id="MobiDB-lite"/>
    </source>
</evidence>
<keyword evidence="3" id="KW-0282">Flagellum</keyword>
<gene>
    <name evidence="3" type="ORF">GALL_553570</name>
</gene>
<dbReference type="InterPro" id="IPR038610">
    <property type="entry name" value="FliK-like_C_sf"/>
</dbReference>
<proteinExistence type="predicted"/>
<reference evidence="3" key="1">
    <citation type="submission" date="2016-10" db="EMBL/GenBank/DDBJ databases">
        <title>Sequence of Gallionella enrichment culture.</title>
        <authorList>
            <person name="Poehlein A."/>
            <person name="Muehling M."/>
            <person name="Daniel R."/>
        </authorList>
    </citation>
    <scope>NUCLEOTIDE SEQUENCE</scope>
</reference>
<evidence type="ECO:0000259" key="2">
    <source>
        <dbReference type="Pfam" id="PF02120"/>
    </source>
</evidence>
<protein>
    <submittedName>
        <fullName evidence="3">Flagellar hook-length control protein FliK</fullName>
    </submittedName>
</protein>
<keyword evidence="3" id="KW-0969">Cilium</keyword>
<dbReference type="EMBL" id="MLJW01009306">
    <property type="protein sequence ID" value="OIQ63105.1"/>
    <property type="molecule type" value="Genomic_DNA"/>
</dbReference>
<feature type="domain" description="Flagellar hook-length control protein-like C-terminal" evidence="2">
    <location>
        <begin position="18"/>
        <end position="92"/>
    </location>
</feature>
<dbReference type="AlphaFoldDB" id="A0A1J5NV66"/>
<organism evidence="3">
    <name type="scientific">mine drainage metagenome</name>
    <dbReference type="NCBI Taxonomy" id="410659"/>
    <lineage>
        <taxon>unclassified sequences</taxon>
        <taxon>metagenomes</taxon>
        <taxon>ecological metagenomes</taxon>
    </lineage>
</organism>
<accession>A0A1J5NV66</accession>